<evidence type="ECO:0000256" key="1">
    <source>
        <dbReference type="ARBA" id="ARBA00008520"/>
    </source>
</evidence>
<feature type="signal peptide" evidence="4">
    <location>
        <begin position="1"/>
        <end position="19"/>
    </location>
</feature>
<keyword evidence="6" id="KW-1185">Reference proteome</keyword>
<dbReference type="GO" id="GO:0042956">
    <property type="term" value="P:maltodextrin transmembrane transport"/>
    <property type="evidence" value="ECO:0007669"/>
    <property type="project" value="TreeGrafter"/>
</dbReference>
<organism evidence="5 6">
    <name type="scientific">Embleya hyalina</name>
    <dbReference type="NCBI Taxonomy" id="516124"/>
    <lineage>
        <taxon>Bacteria</taxon>
        <taxon>Bacillati</taxon>
        <taxon>Actinomycetota</taxon>
        <taxon>Actinomycetes</taxon>
        <taxon>Kitasatosporales</taxon>
        <taxon>Streptomycetaceae</taxon>
        <taxon>Embleya</taxon>
    </lineage>
</organism>
<comment type="caution">
    <text evidence="5">The sequence shown here is derived from an EMBL/GenBank/DDBJ whole genome shotgun (WGS) entry which is preliminary data.</text>
</comment>
<dbReference type="Gene3D" id="3.40.190.10">
    <property type="entry name" value="Periplasmic binding protein-like II"/>
    <property type="match status" value="2"/>
</dbReference>
<dbReference type="GO" id="GO:0055052">
    <property type="term" value="C:ATP-binding cassette (ABC) transporter complex, substrate-binding subunit-containing"/>
    <property type="evidence" value="ECO:0007669"/>
    <property type="project" value="TreeGrafter"/>
</dbReference>
<evidence type="ECO:0000313" key="5">
    <source>
        <dbReference type="EMBL" id="GCD97706.1"/>
    </source>
</evidence>
<evidence type="ECO:0000256" key="2">
    <source>
        <dbReference type="ARBA" id="ARBA00022448"/>
    </source>
</evidence>
<proteinExistence type="inferred from homology"/>
<dbReference type="GO" id="GO:0015768">
    <property type="term" value="P:maltose transport"/>
    <property type="evidence" value="ECO:0007669"/>
    <property type="project" value="TreeGrafter"/>
</dbReference>
<dbReference type="PANTHER" id="PTHR30061">
    <property type="entry name" value="MALTOSE-BINDING PERIPLASMIC PROTEIN"/>
    <property type="match status" value="1"/>
</dbReference>
<evidence type="ECO:0000313" key="6">
    <source>
        <dbReference type="Proteomes" id="UP000286931"/>
    </source>
</evidence>
<dbReference type="Pfam" id="PF13416">
    <property type="entry name" value="SBP_bac_8"/>
    <property type="match status" value="1"/>
</dbReference>
<dbReference type="GO" id="GO:1901982">
    <property type="term" value="F:maltose binding"/>
    <property type="evidence" value="ECO:0007669"/>
    <property type="project" value="TreeGrafter"/>
</dbReference>
<dbReference type="EMBL" id="BIFH01000025">
    <property type="protein sequence ID" value="GCD97706.1"/>
    <property type="molecule type" value="Genomic_DNA"/>
</dbReference>
<feature type="chain" id="PRO_5039474406" evidence="4">
    <location>
        <begin position="20"/>
        <end position="428"/>
    </location>
</feature>
<comment type="similarity">
    <text evidence="1">Belongs to the bacterial solute-binding protein 1 family.</text>
</comment>
<dbReference type="RefSeq" id="WP_246126913.1">
    <property type="nucleotide sequence ID" value="NZ_BIFH01000025.1"/>
</dbReference>
<evidence type="ECO:0000256" key="3">
    <source>
        <dbReference type="ARBA" id="ARBA00022729"/>
    </source>
</evidence>
<dbReference type="AlphaFoldDB" id="A0A401YT03"/>
<evidence type="ECO:0000256" key="4">
    <source>
        <dbReference type="SAM" id="SignalP"/>
    </source>
</evidence>
<dbReference type="InterPro" id="IPR006059">
    <property type="entry name" value="SBP"/>
</dbReference>
<keyword evidence="3 4" id="KW-0732">Signal</keyword>
<dbReference type="SUPFAM" id="SSF53850">
    <property type="entry name" value="Periplasmic binding protein-like II"/>
    <property type="match status" value="1"/>
</dbReference>
<accession>A0A401YT03</accession>
<gene>
    <name evidence="5" type="ORF">EHYA_05402</name>
</gene>
<sequence>MTSGLRGLVAVVSTLVVLASVSGCSGGGGAAKGSGKLTVWLTVDAQESWPDLVRSVNARFEQAHPGTDVTVEYQQWTSKNLKLDAALAGHNVPDVVEMGNSETVNYIVNNAFAPVDPARFDHAGEWLGALREPCEYNGKVYCVPYYVGARVGISRTDLLQRVGVTKAPTTYPELIAGLDALKAKFGTEDRAFSALYMPGRYWYAALAFVKDAGGEIAVKKDGRWQSTLSGPRSVQGLQAWKDLIDAYYVGDRAKDNSDEPAVVGQGKVGIFYGNTWEADAATDSKSGGNPELKGRFASFAFPGPSGGPLPPFLGGSELAVPVKSKKQDLAQDWIRLFTDRTSQERLIKANTLPNNTAQLADVDADGVNGPAAKAATRGWVTPQAPGWAAVEKANILQEMLEDIATGKHSVKDATKAADGRIDAVINKN</sequence>
<protein>
    <submittedName>
        <fullName evidence="5">Sugar ABC transporter substrate-binding protein</fullName>
    </submittedName>
</protein>
<reference evidence="5 6" key="1">
    <citation type="submission" date="2018-12" db="EMBL/GenBank/DDBJ databases">
        <title>Draft genome sequence of Embleya hyalina NBRC 13850T.</title>
        <authorList>
            <person name="Komaki H."/>
            <person name="Hosoyama A."/>
            <person name="Kimura A."/>
            <person name="Ichikawa N."/>
            <person name="Tamura T."/>
        </authorList>
    </citation>
    <scope>NUCLEOTIDE SEQUENCE [LARGE SCALE GENOMIC DNA]</scope>
    <source>
        <strain evidence="5 6">NBRC 13850</strain>
    </source>
</reference>
<dbReference type="PROSITE" id="PS51257">
    <property type="entry name" value="PROKAR_LIPOPROTEIN"/>
    <property type="match status" value="1"/>
</dbReference>
<dbReference type="PANTHER" id="PTHR30061:SF50">
    <property type="entry name" value="MALTOSE_MALTODEXTRIN-BINDING PERIPLASMIC PROTEIN"/>
    <property type="match status" value="1"/>
</dbReference>
<dbReference type="Proteomes" id="UP000286931">
    <property type="component" value="Unassembled WGS sequence"/>
</dbReference>
<name>A0A401YT03_9ACTN</name>
<keyword evidence="2" id="KW-0813">Transport</keyword>